<reference evidence="2 3" key="1">
    <citation type="submission" date="2015-05" db="EMBL/GenBank/DDBJ databases">
        <title>Genome assembly of Archangium gephyra DSM 2261.</title>
        <authorList>
            <person name="Sharma G."/>
            <person name="Subramanian S."/>
        </authorList>
    </citation>
    <scope>NUCLEOTIDE SEQUENCE [LARGE SCALE GENOMIC DNA]</scope>
    <source>
        <strain evidence="2 3">DSM 2261</strain>
    </source>
</reference>
<protein>
    <submittedName>
        <fullName evidence="2">Uncharacterized protein</fullName>
    </submittedName>
</protein>
<evidence type="ECO:0000313" key="3">
    <source>
        <dbReference type="Proteomes" id="UP000035579"/>
    </source>
</evidence>
<dbReference type="EMBL" id="CP011509">
    <property type="protein sequence ID" value="AKJ00941.1"/>
    <property type="molecule type" value="Genomic_DNA"/>
</dbReference>
<dbReference type="Proteomes" id="UP000035579">
    <property type="component" value="Chromosome"/>
</dbReference>
<name>A0AAC8Q4Q9_9BACT</name>
<dbReference type="KEGG" id="age:AA314_02567"/>
<evidence type="ECO:0000313" key="2">
    <source>
        <dbReference type="EMBL" id="AKJ00941.1"/>
    </source>
</evidence>
<sequence>MDEPTPPLGVRLPGLELKGKRFPPLSPEPGDELLSLALRERGRG</sequence>
<gene>
    <name evidence="2" type="ORF">AA314_02567</name>
</gene>
<proteinExistence type="predicted"/>
<evidence type="ECO:0000256" key="1">
    <source>
        <dbReference type="SAM" id="MobiDB-lite"/>
    </source>
</evidence>
<dbReference type="AlphaFoldDB" id="A0AAC8Q4Q9"/>
<organism evidence="2 3">
    <name type="scientific">Archangium gephyra</name>
    <dbReference type="NCBI Taxonomy" id="48"/>
    <lineage>
        <taxon>Bacteria</taxon>
        <taxon>Pseudomonadati</taxon>
        <taxon>Myxococcota</taxon>
        <taxon>Myxococcia</taxon>
        <taxon>Myxococcales</taxon>
        <taxon>Cystobacterineae</taxon>
        <taxon>Archangiaceae</taxon>
        <taxon>Archangium</taxon>
    </lineage>
</organism>
<feature type="region of interest" description="Disordered" evidence="1">
    <location>
        <begin position="1"/>
        <end position="44"/>
    </location>
</feature>
<accession>A0AAC8Q4Q9</accession>